<keyword evidence="1" id="KW-0472">Membrane</keyword>
<evidence type="ECO:0000313" key="3">
    <source>
        <dbReference type="Proteomes" id="UP001460679"/>
    </source>
</evidence>
<keyword evidence="3" id="KW-1185">Reference proteome</keyword>
<keyword evidence="1" id="KW-1133">Transmembrane helix</keyword>
<sequence length="49" mass="5532">MKKTLTKTGKFLKRHWKTIFVGIIFVIGIAFAIIALYGLVLLPINWVSA</sequence>
<gene>
    <name evidence="2" type="ORF">WG616_02820</name>
</gene>
<accession>A0ABZ2RMP6</accession>
<organism evidence="2 3">
    <name type="scientific">[Mycoplasma] gypis</name>
    <dbReference type="NCBI Taxonomy" id="92404"/>
    <lineage>
        <taxon>Bacteria</taxon>
        <taxon>Bacillati</taxon>
        <taxon>Mycoplasmatota</taxon>
        <taxon>Mycoplasmoidales</taxon>
        <taxon>Metamycoplasmataceae</taxon>
        <taxon>Metamycoplasma</taxon>
    </lineage>
</organism>
<name>A0ABZ2RMP6_9BACT</name>
<reference evidence="2" key="1">
    <citation type="submission" date="2024-03" db="EMBL/GenBank/DDBJ databases">
        <title>Complete genome sequence of Mycoplasma gypis type strain B1/T1.</title>
        <authorList>
            <person name="Spergser J."/>
        </authorList>
    </citation>
    <scope>NUCLEOTIDE SEQUENCE [LARGE SCALE GENOMIC DNA]</scope>
    <source>
        <strain evidence="2">B1/T1</strain>
    </source>
</reference>
<proteinExistence type="predicted"/>
<dbReference type="EMBL" id="CP148066">
    <property type="protein sequence ID" value="WXL28276.1"/>
    <property type="molecule type" value="Genomic_DNA"/>
</dbReference>
<evidence type="ECO:0000313" key="2">
    <source>
        <dbReference type="EMBL" id="WXL28276.1"/>
    </source>
</evidence>
<dbReference type="Proteomes" id="UP001460679">
    <property type="component" value="Chromosome"/>
</dbReference>
<protein>
    <submittedName>
        <fullName evidence="2">Uncharacterized protein</fullName>
    </submittedName>
</protein>
<keyword evidence="1" id="KW-0812">Transmembrane</keyword>
<feature type="transmembrane region" description="Helical" evidence="1">
    <location>
        <begin position="20"/>
        <end position="44"/>
    </location>
</feature>
<dbReference type="RefSeq" id="WP_205498144.1">
    <property type="nucleotide sequence ID" value="NZ_CP148066.1"/>
</dbReference>
<evidence type="ECO:0000256" key="1">
    <source>
        <dbReference type="SAM" id="Phobius"/>
    </source>
</evidence>